<dbReference type="Proteomes" id="UP000271241">
    <property type="component" value="Unassembled WGS sequence"/>
</dbReference>
<dbReference type="Gene3D" id="1.25.40.280">
    <property type="entry name" value="alix/aip1 like domains"/>
    <property type="match status" value="1"/>
</dbReference>
<gene>
    <name evidence="5" type="ORF">THASP1DRAFT_32132</name>
</gene>
<dbReference type="Gene3D" id="1.20.140.50">
    <property type="entry name" value="alix/aip1 like domains"/>
    <property type="match status" value="1"/>
</dbReference>
<dbReference type="PANTHER" id="PTHR23030">
    <property type="entry name" value="PCD6 INTERACTING PROTEIN-RELATED"/>
    <property type="match status" value="1"/>
</dbReference>
<comment type="similarity">
    <text evidence="1">Belongs to the palA/RIM20 family.</text>
</comment>
<feature type="coiled-coil region" evidence="2">
    <location>
        <begin position="240"/>
        <end position="267"/>
    </location>
</feature>
<dbReference type="EMBL" id="KZ992968">
    <property type="protein sequence ID" value="RKP06039.1"/>
    <property type="molecule type" value="Genomic_DNA"/>
</dbReference>
<dbReference type="AlphaFoldDB" id="A0A4V1IW21"/>
<evidence type="ECO:0000256" key="1">
    <source>
        <dbReference type="ARBA" id="ARBA00038154"/>
    </source>
</evidence>
<feature type="domain" description="BRO1" evidence="3">
    <location>
        <begin position="3"/>
        <end position="81"/>
    </location>
</feature>
<evidence type="ECO:0000313" key="6">
    <source>
        <dbReference type="Proteomes" id="UP000271241"/>
    </source>
</evidence>
<dbReference type="STRING" id="78915.A0A4V1IW21"/>
<evidence type="ECO:0000259" key="4">
    <source>
        <dbReference type="Pfam" id="PF13949"/>
    </source>
</evidence>
<feature type="domain" description="ALIX V-shaped" evidence="4">
    <location>
        <begin position="117"/>
        <end position="270"/>
    </location>
</feature>
<evidence type="ECO:0000256" key="2">
    <source>
        <dbReference type="SAM" id="Coils"/>
    </source>
</evidence>
<name>A0A4V1IW21_9FUNG</name>
<dbReference type="InterPro" id="IPR025304">
    <property type="entry name" value="ALIX_V_dom"/>
</dbReference>
<dbReference type="PANTHER" id="PTHR23030:SF39">
    <property type="entry name" value="PROGRAMMED CELL DEATH 6-INTERACTING PROTEIN"/>
    <property type="match status" value="1"/>
</dbReference>
<dbReference type="GO" id="GO:0005768">
    <property type="term" value="C:endosome"/>
    <property type="evidence" value="ECO:0007669"/>
    <property type="project" value="TreeGrafter"/>
</dbReference>
<reference evidence="6" key="1">
    <citation type="journal article" date="2018" name="Nat. Microbiol.">
        <title>Leveraging single-cell genomics to expand the fungal tree of life.</title>
        <authorList>
            <person name="Ahrendt S.R."/>
            <person name="Quandt C.A."/>
            <person name="Ciobanu D."/>
            <person name="Clum A."/>
            <person name="Salamov A."/>
            <person name="Andreopoulos B."/>
            <person name="Cheng J.F."/>
            <person name="Woyke T."/>
            <person name="Pelin A."/>
            <person name="Henrissat B."/>
            <person name="Reynolds N.K."/>
            <person name="Benny G.L."/>
            <person name="Smith M.E."/>
            <person name="James T.Y."/>
            <person name="Grigoriev I.V."/>
        </authorList>
    </citation>
    <scope>NUCLEOTIDE SEQUENCE [LARGE SCALE GENOMIC DNA]</scope>
    <source>
        <strain evidence="6">RSA 1356</strain>
    </source>
</reference>
<accession>A0A4V1IW21</accession>
<dbReference type="Pfam" id="PF03097">
    <property type="entry name" value="BRO1"/>
    <property type="match status" value="1"/>
</dbReference>
<dbReference type="InterPro" id="IPR004328">
    <property type="entry name" value="BRO1_dom"/>
</dbReference>
<keyword evidence="6" id="KW-1185">Reference proteome</keyword>
<organism evidence="5 6">
    <name type="scientific">Thamnocephalis sphaerospora</name>
    <dbReference type="NCBI Taxonomy" id="78915"/>
    <lineage>
        <taxon>Eukaryota</taxon>
        <taxon>Fungi</taxon>
        <taxon>Fungi incertae sedis</taxon>
        <taxon>Zoopagomycota</taxon>
        <taxon>Zoopagomycotina</taxon>
        <taxon>Zoopagomycetes</taxon>
        <taxon>Zoopagales</taxon>
        <taxon>Sigmoideomycetaceae</taxon>
        <taxon>Thamnocephalis</taxon>
    </lineage>
</organism>
<evidence type="ECO:0000259" key="3">
    <source>
        <dbReference type="Pfam" id="PF03097"/>
    </source>
</evidence>
<dbReference type="OrthoDB" id="64867at2759"/>
<proteinExistence type="inferred from homology"/>
<sequence length="272" mass="30297">MSAELQAAEKDNDLIYLMPVPDEQELLLPAPAMMAANQLPPEVSAPGDCLGKVGRQLFLELAPAVVHEALKLYQQRREDLIDDKVTRVYRRLTEERETTIRETQTRALLQTLEQPIGLPPSLIASAQDIRAKGGMQELDALMEHADTLAATSRAALSKIIDMLDTQNASTDILAALKSRARTLSSKLEAAAKSDSLVKERASIWRERVELMTSGQEHLEKLIPSYQETLSREENSCAAVLRHLIARADKLEKRTEEEEASIRHAIKEDNIGK</sequence>
<keyword evidence="2" id="KW-0175">Coiled coil</keyword>
<dbReference type="Pfam" id="PF13949">
    <property type="entry name" value="ALIX_LYPXL_bnd"/>
    <property type="match status" value="1"/>
</dbReference>
<evidence type="ECO:0000313" key="5">
    <source>
        <dbReference type="EMBL" id="RKP06039.1"/>
    </source>
</evidence>
<dbReference type="InterPro" id="IPR038499">
    <property type="entry name" value="BRO1_sf"/>
</dbReference>
<protein>
    <submittedName>
        <fullName evidence="5">Uncharacterized protein</fullName>
    </submittedName>
</protein>